<evidence type="ECO:0000313" key="4">
    <source>
        <dbReference type="Proteomes" id="UP000053070"/>
    </source>
</evidence>
<protein>
    <submittedName>
        <fullName evidence="3">Uncharacterized protein</fullName>
    </submittedName>
</protein>
<dbReference type="PROSITE" id="PS51257">
    <property type="entry name" value="PROKAR_LIPOPROTEIN"/>
    <property type="match status" value="1"/>
</dbReference>
<name>A0A0G9MTQ1_9SPHN</name>
<dbReference type="EMBL" id="LBHC01000001">
    <property type="protein sequence ID" value="KLE32668.1"/>
    <property type="molecule type" value="Genomic_DNA"/>
</dbReference>
<sequence length="168" mass="17730">MRTSILAIPLLGLAGLGLAACQDTDQPLTEESAAICDSINDSITELQKRHSSELGEAVLMNQMRSQGQLPDENLDPAALAQFALLHYEAQLSNMLLILDGNGCALPTEPVDGRIYSQAAGRCLQARASGIGDVEAACNRESWEPNAAPAEEVDVTPDVEAEEDAPADG</sequence>
<dbReference type="PATRIC" id="fig|502682.8.peg.208"/>
<dbReference type="KEGG" id="egn:BMF35_a1628"/>
<evidence type="ECO:0000256" key="1">
    <source>
        <dbReference type="SAM" id="MobiDB-lite"/>
    </source>
</evidence>
<keyword evidence="4" id="KW-1185">Reference proteome</keyword>
<feature type="chain" id="PRO_5002580559" evidence="2">
    <location>
        <begin position="20"/>
        <end position="168"/>
    </location>
</feature>
<reference evidence="3 4" key="1">
    <citation type="submission" date="2015-04" db="EMBL/GenBank/DDBJ databases">
        <title>The draft genome sequence of Erythrobacr gangjinensis K7-2.</title>
        <authorList>
            <person name="Zhuang L."/>
            <person name="Liu Y."/>
            <person name="Shao Z."/>
        </authorList>
    </citation>
    <scope>NUCLEOTIDE SEQUENCE [LARGE SCALE GENOMIC DNA]</scope>
    <source>
        <strain evidence="3 4">K7-2</strain>
    </source>
</reference>
<evidence type="ECO:0000256" key="2">
    <source>
        <dbReference type="SAM" id="SignalP"/>
    </source>
</evidence>
<gene>
    <name evidence="3" type="ORF">AAW01_01010</name>
</gene>
<evidence type="ECO:0000313" key="3">
    <source>
        <dbReference type="EMBL" id="KLE32668.1"/>
    </source>
</evidence>
<dbReference type="RefSeq" id="WP_047005519.1">
    <property type="nucleotide sequence ID" value="NZ_CP018097.1"/>
</dbReference>
<keyword evidence="2" id="KW-0732">Signal</keyword>
<feature type="region of interest" description="Disordered" evidence="1">
    <location>
        <begin position="141"/>
        <end position="168"/>
    </location>
</feature>
<feature type="compositionally biased region" description="Acidic residues" evidence="1">
    <location>
        <begin position="150"/>
        <end position="168"/>
    </location>
</feature>
<dbReference type="AlphaFoldDB" id="A0A0G9MTQ1"/>
<comment type="caution">
    <text evidence="3">The sequence shown here is derived from an EMBL/GenBank/DDBJ whole genome shotgun (WGS) entry which is preliminary data.</text>
</comment>
<feature type="signal peptide" evidence="2">
    <location>
        <begin position="1"/>
        <end position="19"/>
    </location>
</feature>
<organism evidence="3 4">
    <name type="scientific">Aurantiacibacter gangjinensis</name>
    <dbReference type="NCBI Taxonomy" id="502682"/>
    <lineage>
        <taxon>Bacteria</taxon>
        <taxon>Pseudomonadati</taxon>
        <taxon>Pseudomonadota</taxon>
        <taxon>Alphaproteobacteria</taxon>
        <taxon>Sphingomonadales</taxon>
        <taxon>Erythrobacteraceae</taxon>
        <taxon>Aurantiacibacter</taxon>
    </lineage>
</organism>
<dbReference type="STRING" id="502682.BMF35_a1628"/>
<accession>A0A0G9MTQ1</accession>
<proteinExistence type="predicted"/>
<dbReference type="Proteomes" id="UP000053070">
    <property type="component" value="Unassembled WGS sequence"/>
</dbReference>